<gene>
    <name evidence="9" type="ORF">METZ01_LOCUS487393</name>
</gene>
<evidence type="ECO:0000256" key="1">
    <source>
        <dbReference type="ARBA" id="ARBA00004922"/>
    </source>
</evidence>
<evidence type="ECO:0000256" key="7">
    <source>
        <dbReference type="ARBA" id="ARBA00022803"/>
    </source>
</evidence>
<reference evidence="9" key="1">
    <citation type="submission" date="2018-05" db="EMBL/GenBank/DDBJ databases">
        <authorList>
            <person name="Lanie J.A."/>
            <person name="Ng W.-L."/>
            <person name="Kazmierczak K.M."/>
            <person name="Andrzejewski T.M."/>
            <person name="Davidsen T.M."/>
            <person name="Wayne K.J."/>
            <person name="Tettelin H."/>
            <person name="Glass J.I."/>
            <person name="Rusch D."/>
            <person name="Podicherti R."/>
            <person name="Tsui H.-C.T."/>
            <person name="Winkler M.E."/>
        </authorList>
    </citation>
    <scope>NUCLEOTIDE SEQUENCE</scope>
</reference>
<evidence type="ECO:0000259" key="8">
    <source>
        <dbReference type="Pfam" id="PF13844"/>
    </source>
</evidence>
<name>A0A383CR49_9ZZZZ</name>
<dbReference type="InterPro" id="IPR011990">
    <property type="entry name" value="TPR-like_helical_dom_sf"/>
</dbReference>
<proteinExistence type="inferred from homology"/>
<feature type="non-terminal residue" evidence="9">
    <location>
        <position position="1"/>
    </location>
</feature>
<dbReference type="EC" id="2.4.1.255" evidence="3"/>
<dbReference type="InterPro" id="IPR051939">
    <property type="entry name" value="Glycosyltr_41/O-GlcNAc_trsf"/>
</dbReference>
<dbReference type="Gene3D" id="3.40.50.11380">
    <property type="match status" value="1"/>
</dbReference>
<dbReference type="AlphaFoldDB" id="A0A383CR49"/>
<accession>A0A383CR49</accession>
<evidence type="ECO:0000256" key="2">
    <source>
        <dbReference type="ARBA" id="ARBA00005386"/>
    </source>
</evidence>
<feature type="non-terminal residue" evidence="9">
    <location>
        <position position="239"/>
    </location>
</feature>
<dbReference type="InterPro" id="IPR029489">
    <property type="entry name" value="OGT/SEC/SPY_C"/>
</dbReference>
<evidence type="ECO:0000256" key="4">
    <source>
        <dbReference type="ARBA" id="ARBA00022676"/>
    </source>
</evidence>
<keyword evidence="7" id="KW-0802">TPR repeat</keyword>
<comment type="pathway">
    <text evidence="1">Protein modification; protein glycosylation.</text>
</comment>
<evidence type="ECO:0000256" key="3">
    <source>
        <dbReference type="ARBA" id="ARBA00011970"/>
    </source>
</evidence>
<dbReference type="Pfam" id="PF13844">
    <property type="entry name" value="Glyco_transf_41"/>
    <property type="match status" value="1"/>
</dbReference>
<protein>
    <recommendedName>
        <fullName evidence="3">protein O-GlcNAc transferase</fullName>
        <ecNumber evidence="3">2.4.1.255</ecNumber>
    </recommendedName>
</protein>
<organism evidence="9">
    <name type="scientific">marine metagenome</name>
    <dbReference type="NCBI Taxonomy" id="408172"/>
    <lineage>
        <taxon>unclassified sequences</taxon>
        <taxon>metagenomes</taxon>
        <taxon>ecological metagenomes</taxon>
    </lineage>
</organism>
<keyword evidence="6" id="KW-0677">Repeat</keyword>
<dbReference type="SMART" id="SM00028">
    <property type="entry name" value="TPR"/>
    <property type="match status" value="2"/>
</dbReference>
<dbReference type="PROSITE" id="PS50005">
    <property type="entry name" value="TPR"/>
    <property type="match status" value="2"/>
</dbReference>
<dbReference type="Gene3D" id="1.25.40.10">
    <property type="entry name" value="Tetratricopeptide repeat domain"/>
    <property type="match status" value="1"/>
</dbReference>
<evidence type="ECO:0000256" key="5">
    <source>
        <dbReference type="ARBA" id="ARBA00022679"/>
    </source>
</evidence>
<dbReference type="PANTHER" id="PTHR44835">
    <property type="entry name" value="UDP-N-ACETYLGLUCOSAMINE--PEPTIDE N-ACETYLGLUCOSAMINYLTRANSFERASE SPINDLY-RELATED"/>
    <property type="match status" value="1"/>
</dbReference>
<evidence type="ECO:0000256" key="6">
    <source>
        <dbReference type="ARBA" id="ARBA00022737"/>
    </source>
</evidence>
<dbReference type="SUPFAM" id="SSF48452">
    <property type="entry name" value="TPR-like"/>
    <property type="match status" value="1"/>
</dbReference>
<sequence length="239" mass="27166">AMEKDQNYANALTAKGVALRKHGNFSSSLDNILKSENIDPNNLSTLVSLGTSYQSLGDNEKATEVYWRAFKINPDVSATHKCLLYTALNNPKLTSQELYDHHLEVRGRFNKPELSKKNFPERDRSTTRRLRVGYISSDFRKHVVALNVFPVIKNHNHDAFEIFLYSHVDFPDELTESFKNSADHWRSIFLKSDQEAADMIEEDGIDVLVVLAGRFDENRPTIAANRPAPIQVSFHDCAT</sequence>
<dbReference type="InterPro" id="IPR019734">
    <property type="entry name" value="TPR_rpt"/>
</dbReference>
<feature type="domain" description="O-GlcNAc transferase C-terminal" evidence="8">
    <location>
        <begin position="118"/>
        <end position="233"/>
    </location>
</feature>
<comment type="similarity">
    <text evidence="2">Belongs to the glycosyltransferase 41 family. O-GlcNAc transferase subfamily.</text>
</comment>
<keyword evidence="4" id="KW-0328">Glycosyltransferase</keyword>
<dbReference type="PANTHER" id="PTHR44835:SF1">
    <property type="entry name" value="PROTEIN O-GLCNAC TRANSFERASE"/>
    <property type="match status" value="1"/>
</dbReference>
<evidence type="ECO:0000313" key="9">
    <source>
        <dbReference type="EMBL" id="SVE34539.1"/>
    </source>
</evidence>
<keyword evidence="5" id="KW-0808">Transferase</keyword>
<dbReference type="GO" id="GO:0097363">
    <property type="term" value="F:protein O-acetylglucosaminyltransferase activity"/>
    <property type="evidence" value="ECO:0007669"/>
    <property type="project" value="UniProtKB-EC"/>
</dbReference>
<dbReference type="EMBL" id="UINC01210877">
    <property type="protein sequence ID" value="SVE34539.1"/>
    <property type="molecule type" value="Genomic_DNA"/>
</dbReference>